<comment type="similarity">
    <text evidence="2 12">Belongs to the Nudix hydrolase family.</text>
</comment>
<evidence type="ECO:0000259" key="13">
    <source>
        <dbReference type="PROSITE" id="PS51462"/>
    </source>
</evidence>
<accession>A0A6M0RBS7</accession>
<comment type="cofactor">
    <cofactor evidence="1">
        <name>Mg(2+)</name>
        <dbReference type="ChEBI" id="CHEBI:18420"/>
    </cofactor>
</comment>
<dbReference type="GO" id="GO:0044716">
    <property type="term" value="F:8-oxo-GDP phosphatase activity"/>
    <property type="evidence" value="ECO:0007669"/>
    <property type="project" value="TreeGrafter"/>
</dbReference>
<evidence type="ECO:0000256" key="2">
    <source>
        <dbReference type="ARBA" id="ARBA00005582"/>
    </source>
</evidence>
<evidence type="ECO:0000256" key="12">
    <source>
        <dbReference type="RuleBase" id="RU003476"/>
    </source>
</evidence>
<dbReference type="InterPro" id="IPR020084">
    <property type="entry name" value="NUDIX_hydrolase_CS"/>
</dbReference>
<dbReference type="GO" id="GO:0044715">
    <property type="term" value="F:8-oxo-dGDP phosphatase activity"/>
    <property type="evidence" value="ECO:0007669"/>
    <property type="project" value="TreeGrafter"/>
</dbReference>
<dbReference type="PANTHER" id="PTHR47707">
    <property type="entry name" value="8-OXO-DGTP DIPHOSPHATASE"/>
    <property type="match status" value="1"/>
</dbReference>
<name>A0A6M0RBS7_9CLOT</name>
<dbReference type="AlphaFoldDB" id="A0A6M0RBS7"/>
<dbReference type="InterPro" id="IPR020476">
    <property type="entry name" value="Nudix_hydrolase"/>
</dbReference>
<evidence type="ECO:0000256" key="6">
    <source>
        <dbReference type="ARBA" id="ARBA00022763"/>
    </source>
</evidence>
<dbReference type="GO" id="GO:0008413">
    <property type="term" value="F:8-oxo-7,8-dihydroguanosine triphosphate pyrophosphatase activity"/>
    <property type="evidence" value="ECO:0007669"/>
    <property type="project" value="TreeGrafter"/>
</dbReference>
<dbReference type="Proteomes" id="UP000473885">
    <property type="component" value="Unassembled WGS sequence"/>
</dbReference>
<dbReference type="InterPro" id="IPR000086">
    <property type="entry name" value="NUDIX_hydrolase_dom"/>
</dbReference>
<dbReference type="CDD" id="cd03425">
    <property type="entry name" value="NUDIX_MutT_NudA_like"/>
    <property type="match status" value="1"/>
</dbReference>
<comment type="caution">
    <text evidence="14">The sequence shown here is derived from an EMBL/GenBank/DDBJ whole genome shotgun (WGS) entry which is preliminary data.</text>
</comment>
<reference evidence="14 15" key="1">
    <citation type="submission" date="2019-04" db="EMBL/GenBank/DDBJ databases">
        <title>Genome sequencing of Clostridium botulinum Groups I-IV and Clostridium butyricum.</title>
        <authorList>
            <person name="Brunt J."/>
            <person name="Van Vliet A.H.M."/>
            <person name="Stringer S.C."/>
            <person name="Carter A.T."/>
            <person name="Peck M.W."/>
        </authorList>
    </citation>
    <scope>NUCLEOTIDE SEQUENCE [LARGE SCALE GENOMIC DNA]</scope>
    <source>
        <strain evidence="14 15">IFR 18/094</strain>
    </source>
</reference>
<dbReference type="GO" id="GO:0035539">
    <property type="term" value="F:8-oxo-7,8-dihydrodeoxyguanosine triphosphate pyrophosphatase activity"/>
    <property type="evidence" value="ECO:0007669"/>
    <property type="project" value="UniProtKB-EC"/>
</dbReference>
<dbReference type="InterPro" id="IPR047127">
    <property type="entry name" value="MutT-like"/>
</dbReference>
<evidence type="ECO:0000256" key="7">
    <source>
        <dbReference type="ARBA" id="ARBA00022801"/>
    </source>
</evidence>
<dbReference type="GO" id="GO:0006281">
    <property type="term" value="P:DNA repair"/>
    <property type="evidence" value="ECO:0007669"/>
    <property type="project" value="UniProtKB-KW"/>
</dbReference>
<keyword evidence="6" id="KW-0227">DNA damage</keyword>
<dbReference type="OrthoDB" id="9810648at2"/>
<dbReference type="PROSITE" id="PS51462">
    <property type="entry name" value="NUDIX"/>
    <property type="match status" value="1"/>
</dbReference>
<evidence type="ECO:0000256" key="11">
    <source>
        <dbReference type="ARBA" id="ARBA00038905"/>
    </source>
</evidence>
<evidence type="ECO:0000313" key="14">
    <source>
        <dbReference type="EMBL" id="NEZ47755.1"/>
    </source>
</evidence>
<evidence type="ECO:0000256" key="10">
    <source>
        <dbReference type="ARBA" id="ARBA00035861"/>
    </source>
</evidence>
<evidence type="ECO:0000256" key="4">
    <source>
        <dbReference type="ARBA" id="ARBA00022705"/>
    </source>
</evidence>
<keyword evidence="4" id="KW-0235">DNA replication</keyword>
<organism evidence="14 15">
    <name type="scientific">Clostridium niameyense</name>
    <dbReference type="NCBI Taxonomy" id="1622073"/>
    <lineage>
        <taxon>Bacteria</taxon>
        <taxon>Bacillati</taxon>
        <taxon>Bacillota</taxon>
        <taxon>Clostridia</taxon>
        <taxon>Eubacteriales</taxon>
        <taxon>Clostridiaceae</taxon>
        <taxon>Clostridium</taxon>
    </lineage>
</organism>
<gene>
    <name evidence="14" type="ORF">FDF74_11245</name>
</gene>
<evidence type="ECO:0000256" key="5">
    <source>
        <dbReference type="ARBA" id="ARBA00022723"/>
    </source>
</evidence>
<dbReference type="RefSeq" id="WP_050607437.1">
    <property type="nucleotide sequence ID" value="NZ_CABKUB010000006.1"/>
</dbReference>
<dbReference type="Pfam" id="PF00293">
    <property type="entry name" value="NUDIX"/>
    <property type="match status" value="1"/>
</dbReference>
<proteinExistence type="inferred from homology"/>
<protein>
    <recommendedName>
        <fullName evidence="11">8-oxo-dGTP diphosphatase</fullName>
        <ecNumber evidence="11">3.6.1.55</ecNumber>
    </recommendedName>
</protein>
<evidence type="ECO:0000256" key="1">
    <source>
        <dbReference type="ARBA" id="ARBA00001946"/>
    </source>
</evidence>
<dbReference type="GO" id="GO:0006260">
    <property type="term" value="P:DNA replication"/>
    <property type="evidence" value="ECO:0007669"/>
    <property type="project" value="UniProtKB-KW"/>
</dbReference>
<evidence type="ECO:0000256" key="9">
    <source>
        <dbReference type="ARBA" id="ARBA00023204"/>
    </source>
</evidence>
<dbReference type="PRINTS" id="PR00502">
    <property type="entry name" value="NUDIXFAMILY"/>
</dbReference>
<keyword evidence="3" id="KW-0515">Mutator protein</keyword>
<comment type="catalytic activity">
    <reaction evidence="10">
        <text>8-oxo-dGTP + H2O = 8-oxo-dGMP + diphosphate + H(+)</text>
        <dbReference type="Rhea" id="RHEA:31575"/>
        <dbReference type="ChEBI" id="CHEBI:15377"/>
        <dbReference type="ChEBI" id="CHEBI:15378"/>
        <dbReference type="ChEBI" id="CHEBI:33019"/>
        <dbReference type="ChEBI" id="CHEBI:63224"/>
        <dbReference type="ChEBI" id="CHEBI:77896"/>
        <dbReference type="EC" id="3.6.1.55"/>
    </reaction>
</comment>
<evidence type="ECO:0000256" key="3">
    <source>
        <dbReference type="ARBA" id="ARBA00022457"/>
    </source>
</evidence>
<dbReference type="PANTHER" id="PTHR47707:SF1">
    <property type="entry name" value="NUDIX HYDROLASE FAMILY PROTEIN"/>
    <property type="match status" value="1"/>
</dbReference>
<dbReference type="Gene3D" id="3.90.79.10">
    <property type="entry name" value="Nucleoside Triphosphate Pyrophosphohydrolase"/>
    <property type="match status" value="1"/>
</dbReference>
<dbReference type="InterPro" id="IPR015797">
    <property type="entry name" value="NUDIX_hydrolase-like_dom_sf"/>
</dbReference>
<keyword evidence="8" id="KW-0460">Magnesium</keyword>
<keyword evidence="15" id="KW-1185">Reference proteome</keyword>
<evidence type="ECO:0000313" key="15">
    <source>
        <dbReference type="Proteomes" id="UP000473885"/>
    </source>
</evidence>
<dbReference type="EC" id="3.6.1.55" evidence="11"/>
<evidence type="ECO:0000256" key="8">
    <source>
        <dbReference type="ARBA" id="ARBA00022842"/>
    </source>
</evidence>
<keyword evidence="9" id="KW-0234">DNA repair</keyword>
<dbReference type="PROSITE" id="PS00893">
    <property type="entry name" value="NUDIX_BOX"/>
    <property type="match status" value="1"/>
</dbReference>
<sequence>MKKIVKVVGAIIENENKEILCALRSPKMSIPNNWEFPGGKIEKGETIKDAIEREIKEELNCSVEFIEEFNNNTHEYDSFIVNLITVKCKLIKNAPIAHEHSKLIWLHRENLPSLEWAPADIPAMEQLTKEKV</sequence>
<keyword evidence="7 12" id="KW-0378">Hydrolase</keyword>
<dbReference type="SUPFAM" id="SSF55811">
    <property type="entry name" value="Nudix"/>
    <property type="match status" value="1"/>
</dbReference>
<feature type="domain" description="Nudix hydrolase" evidence="13">
    <location>
        <begin position="3"/>
        <end position="128"/>
    </location>
</feature>
<dbReference type="EMBL" id="SXDP01000012">
    <property type="protein sequence ID" value="NEZ47755.1"/>
    <property type="molecule type" value="Genomic_DNA"/>
</dbReference>
<dbReference type="GO" id="GO:0046872">
    <property type="term" value="F:metal ion binding"/>
    <property type="evidence" value="ECO:0007669"/>
    <property type="project" value="UniProtKB-KW"/>
</dbReference>
<keyword evidence="5" id="KW-0479">Metal-binding</keyword>